<sequence length="174" mass="19928">MLFTRREDQLKLFSSALLYVVNSVGLLESDAFGPRYNLHKYTLIWPVNPLNAFLLSHKDLISIENRYLLGGAILGANLHLQGICESNRPAPLLQVHKYCGSFLYSSPSAVSITVFLSLYCCIEKLSFAMTGQFQGLFENWQALTVFFLEYKQSMALCFSLFLLLCHRYHQLSWE</sequence>
<accession>A0ABV0ML92</accession>
<evidence type="ECO:0000313" key="1">
    <source>
        <dbReference type="EMBL" id="MEQ2159876.1"/>
    </source>
</evidence>
<gene>
    <name evidence="1" type="ORF">GOODEAATRI_027777</name>
</gene>
<evidence type="ECO:0000313" key="2">
    <source>
        <dbReference type="Proteomes" id="UP001476798"/>
    </source>
</evidence>
<keyword evidence="2" id="KW-1185">Reference proteome</keyword>
<dbReference type="Proteomes" id="UP001476798">
    <property type="component" value="Unassembled WGS sequence"/>
</dbReference>
<organism evidence="1 2">
    <name type="scientific">Goodea atripinnis</name>
    <dbReference type="NCBI Taxonomy" id="208336"/>
    <lineage>
        <taxon>Eukaryota</taxon>
        <taxon>Metazoa</taxon>
        <taxon>Chordata</taxon>
        <taxon>Craniata</taxon>
        <taxon>Vertebrata</taxon>
        <taxon>Euteleostomi</taxon>
        <taxon>Actinopterygii</taxon>
        <taxon>Neopterygii</taxon>
        <taxon>Teleostei</taxon>
        <taxon>Neoteleostei</taxon>
        <taxon>Acanthomorphata</taxon>
        <taxon>Ovalentaria</taxon>
        <taxon>Atherinomorphae</taxon>
        <taxon>Cyprinodontiformes</taxon>
        <taxon>Goodeidae</taxon>
        <taxon>Goodea</taxon>
    </lineage>
</organism>
<reference evidence="1 2" key="1">
    <citation type="submission" date="2021-06" db="EMBL/GenBank/DDBJ databases">
        <authorList>
            <person name="Palmer J.M."/>
        </authorList>
    </citation>
    <scope>NUCLEOTIDE SEQUENCE [LARGE SCALE GENOMIC DNA]</scope>
    <source>
        <strain evidence="1 2">GA_2019</strain>
        <tissue evidence="1">Muscle</tissue>
    </source>
</reference>
<proteinExistence type="predicted"/>
<name>A0ABV0ML92_9TELE</name>
<comment type="caution">
    <text evidence="1">The sequence shown here is derived from an EMBL/GenBank/DDBJ whole genome shotgun (WGS) entry which is preliminary data.</text>
</comment>
<dbReference type="EMBL" id="JAHRIO010003695">
    <property type="protein sequence ID" value="MEQ2159876.1"/>
    <property type="molecule type" value="Genomic_DNA"/>
</dbReference>
<protein>
    <submittedName>
        <fullName evidence="1">Uncharacterized protein</fullName>
    </submittedName>
</protein>